<dbReference type="InterPro" id="IPR019659">
    <property type="entry name" value="DUF2514"/>
</dbReference>
<dbReference type="STRING" id="50340.PF66_06179"/>
<dbReference type="RefSeq" id="WP_054064704.1">
    <property type="nucleotide sequence ID" value="NZ_JSYZ01000034.1"/>
</dbReference>
<evidence type="ECO:0000256" key="1">
    <source>
        <dbReference type="SAM" id="Coils"/>
    </source>
</evidence>
<evidence type="ECO:0000313" key="3">
    <source>
        <dbReference type="Proteomes" id="UP000037931"/>
    </source>
</evidence>
<gene>
    <name evidence="2" type="ORF">PF66_06179</name>
</gene>
<protein>
    <recommendedName>
        <fullName evidence="4">DUF2514 domain-containing protein</fullName>
    </recommendedName>
</protein>
<feature type="coiled-coil region" evidence="1">
    <location>
        <begin position="43"/>
        <end position="70"/>
    </location>
</feature>
<proteinExistence type="predicted"/>
<evidence type="ECO:0008006" key="4">
    <source>
        <dbReference type="Google" id="ProtNLM"/>
    </source>
</evidence>
<dbReference type="Proteomes" id="UP000037931">
    <property type="component" value="Unassembled WGS sequence"/>
</dbReference>
<accession>A0A0M9GBU1</accession>
<dbReference type="Pfam" id="PF10721">
    <property type="entry name" value="DUF2514"/>
    <property type="match status" value="1"/>
</dbReference>
<reference evidence="2 3" key="1">
    <citation type="journal article" date="2015" name="PLoS ONE">
        <title>Rice-Infecting Pseudomonas Genomes Are Highly Accessorized and Harbor Multiple Putative Virulence Mechanisms to Cause Sheath Brown Rot.</title>
        <authorList>
            <person name="Quibod I.L."/>
            <person name="Grande G."/>
            <person name="Oreiro E.G."/>
            <person name="Borja F.N."/>
            <person name="Dossa G.S."/>
            <person name="Mauleon R."/>
            <person name="Cruz C.V."/>
            <person name="Oliva R."/>
        </authorList>
    </citation>
    <scope>NUCLEOTIDE SEQUENCE [LARGE SCALE GENOMIC DNA]</scope>
    <source>
        <strain evidence="2 3">IRRI 6609</strain>
    </source>
</reference>
<dbReference type="EMBL" id="JSYZ01000034">
    <property type="protein sequence ID" value="KPA87269.1"/>
    <property type="molecule type" value="Genomic_DNA"/>
</dbReference>
<dbReference type="AlphaFoldDB" id="A0A0M9GBU1"/>
<keyword evidence="1" id="KW-0175">Coiled coil</keyword>
<dbReference type="PATRIC" id="fig|50340.43.peg.4413"/>
<comment type="caution">
    <text evidence="2">The sequence shown here is derived from an EMBL/GenBank/DDBJ whole genome shotgun (WGS) entry which is preliminary data.</text>
</comment>
<keyword evidence="3" id="KW-1185">Reference proteome</keyword>
<evidence type="ECO:0000313" key="2">
    <source>
        <dbReference type="EMBL" id="KPA87269.1"/>
    </source>
</evidence>
<name>A0A0M9GBU1_9PSED</name>
<dbReference type="OrthoDB" id="6905291at2"/>
<organism evidence="2 3">
    <name type="scientific">Pseudomonas asplenii</name>
    <dbReference type="NCBI Taxonomy" id="53407"/>
    <lineage>
        <taxon>Bacteria</taxon>
        <taxon>Pseudomonadati</taxon>
        <taxon>Pseudomonadota</taxon>
        <taxon>Gammaproteobacteria</taxon>
        <taxon>Pseudomonadales</taxon>
        <taxon>Pseudomonadaceae</taxon>
        <taxon>Pseudomonas</taxon>
    </lineage>
</organism>
<sequence>MNLVERIAPYLAVLLLVAGALFGAYHFGGSVADERWQARWNSRDAADLAAKELNESTERAKEQARQASINKVVENGQVLVDTANAAVTAANRESGRLRDVADGLADRLAASEARGNSCTAAAGKAAAHTARVLADVLKLADEAAGKLAATADQARARGVSCEAAYRALGN</sequence>